<keyword evidence="7" id="KW-0539">Nucleus</keyword>
<accession>A0AA48KYC2</accession>
<evidence type="ECO:0000313" key="9">
    <source>
        <dbReference type="EMBL" id="BEI87396.1"/>
    </source>
</evidence>
<comment type="similarity">
    <text evidence="3">Belongs to the CSN3 family.</text>
</comment>
<evidence type="ECO:0000256" key="7">
    <source>
        <dbReference type="ARBA" id="ARBA00023242"/>
    </source>
</evidence>
<dbReference type="PANTHER" id="PTHR10758:SF1">
    <property type="entry name" value="COP9 SIGNALOSOME COMPLEX SUBUNIT 3"/>
    <property type="match status" value="1"/>
</dbReference>
<dbReference type="InterPro" id="IPR036390">
    <property type="entry name" value="WH_DNA-bd_sf"/>
</dbReference>
<dbReference type="SUPFAM" id="SSF46785">
    <property type="entry name" value="Winged helix' DNA-binding domain"/>
    <property type="match status" value="1"/>
</dbReference>
<sequence>MAHSEAGPSRAAHPAFPSVAPRVVPQSIHIPRNPAHLWKQIVDARTPQLLAELATLLNILAPPTDGPSEAPRGLLRLDGIDLTRIPDAQIPALTLGLVYILTERLTHHARGAGENLDLALRVCVGGNPEQFARAPTRVTQFAWAVLRAAQKAKETARVIGPLQHLLRLSSNHSQFNGVHGAFLETCLSLRAIDVGYQTLSIHYSNVAAYTNVLDVLTYYHHAGTIAAASGDFARASELLIFGASIPGETPSAIRIACAKRAILCELLSTGRQASFSRDVSQTMNRSIEKGMDPYRKLSMAFEKRLWDQVTDTVSNDNAVATFARDCNGGLVSQIMGSIPKRRILDLRKTYSRLSLADLVNKIHAPTEAVKAAIQDMVFRGEIRATIDGTPEIVTFVDDDDYASQQQMVQLMHANLLAQSVNNDLLYSNRAMLLNRKLLQKRMDKIENKDKRGPTEPLKSRGEFEITDDIGQVRGVGSNYADMGF</sequence>
<evidence type="ECO:0000313" key="10">
    <source>
        <dbReference type="Proteomes" id="UP001233271"/>
    </source>
</evidence>
<organism evidence="9 10">
    <name type="scientific">Cutaneotrichosporon cavernicola</name>
    <dbReference type="NCBI Taxonomy" id="279322"/>
    <lineage>
        <taxon>Eukaryota</taxon>
        <taxon>Fungi</taxon>
        <taxon>Dikarya</taxon>
        <taxon>Basidiomycota</taxon>
        <taxon>Agaricomycotina</taxon>
        <taxon>Tremellomycetes</taxon>
        <taxon>Trichosporonales</taxon>
        <taxon>Trichosporonaceae</taxon>
        <taxon>Cutaneotrichosporon</taxon>
    </lineage>
</organism>
<name>A0AA48KYC2_9TREE</name>
<dbReference type="GO" id="GO:0005737">
    <property type="term" value="C:cytoplasm"/>
    <property type="evidence" value="ECO:0007669"/>
    <property type="project" value="UniProtKB-SubCell"/>
</dbReference>
<dbReference type="EMBL" id="AP028212">
    <property type="protein sequence ID" value="BEI87396.1"/>
    <property type="molecule type" value="Genomic_DNA"/>
</dbReference>
<dbReference type="InterPro" id="IPR055089">
    <property type="entry name" value="COP9_N"/>
</dbReference>
<proteinExistence type="inferred from homology"/>
<dbReference type="AlphaFoldDB" id="A0AA48KYC2"/>
<dbReference type="PROSITE" id="PS50250">
    <property type="entry name" value="PCI"/>
    <property type="match status" value="1"/>
</dbReference>
<evidence type="ECO:0000256" key="5">
    <source>
        <dbReference type="ARBA" id="ARBA00022490"/>
    </source>
</evidence>
<keyword evidence="5" id="KW-0963">Cytoplasm</keyword>
<keyword evidence="6" id="KW-0736">Signalosome</keyword>
<evidence type="ECO:0000256" key="3">
    <source>
        <dbReference type="ARBA" id="ARBA00007084"/>
    </source>
</evidence>
<evidence type="ECO:0000256" key="2">
    <source>
        <dbReference type="ARBA" id="ARBA00004496"/>
    </source>
</evidence>
<keyword evidence="10" id="KW-1185">Reference proteome</keyword>
<dbReference type="PANTHER" id="PTHR10758">
    <property type="entry name" value="26S PROTEASOME NON-ATPASE REGULATORY SUBUNIT 3/COP9 SIGNALOSOME COMPLEX SUBUNIT 3"/>
    <property type="match status" value="1"/>
</dbReference>
<evidence type="ECO:0000256" key="6">
    <source>
        <dbReference type="ARBA" id="ARBA00022790"/>
    </source>
</evidence>
<comment type="subcellular location">
    <subcellularLocation>
        <location evidence="2">Cytoplasm</location>
    </subcellularLocation>
    <subcellularLocation>
        <location evidence="1">Nucleus</location>
    </subcellularLocation>
</comment>
<evidence type="ECO:0000256" key="4">
    <source>
        <dbReference type="ARBA" id="ARBA00014878"/>
    </source>
</evidence>
<feature type="domain" description="PCI" evidence="8">
    <location>
        <begin position="231"/>
        <end position="400"/>
    </location>
</feature>
<evidence type="ECO:0000256" key="1">
    <source>
        <dbReference type="ARBA" id="ARBA00004123"/>
    </source>
</evidence>
<dbReference type="Pfam" id="PF01399">
    <property type="entry name" value="PCI"/>
    <property type="match status" value="1"/>
</dbReference>
<dbReference type="GO" id="GO:0008180">
    <property type="term" value="C:COP9 signalosome"/>
    <property type="evidence" value="ECO:0007669"/>
    <property type="project" value="UniProtKB-KW"/>
</dbReference>
<dbReference type="GO" id="GO:0006511">
    <property type="term" value="P:ubiquitin-dependent protein catabolic process"/>
    <property type="evidence" value="ECO:0007669"/>
    <property type="project" value="TreeGrafter"/>
</dbReference>
<dbReference type="KEGG" id="ccac:CcaHIS019_0101140"/>
<dbReference type="InterPro" id="IPR050756">
    <property type="entry name" value="CSN3"/>
</dbReference>
<protein>
    <recommendedName>
        <fullName evidence="4">COP9 signalosome complex subunit 3</fullName>
    </recommendedName>
</protein>
<dbReference type="Proteomes" id="UP001233271">
    <property type="component" value="Chromosome 1"/>
</dbReference>
<dbReference type="GeneID" id="85491267"/>
<evidence type="ECO:0000259" key="8">
    <source>
        <dbReference type="PROSITE" id="PS50250"/>
    </source>
</evidence>
<dbReference type="RefSeq" id="XP_060452662.1">
    <property type="nucleotide sequence ID" value="XM_060596723.1"/>
</dbReference>
<gene>
    <name evidence="9" type="ORF">CcaverHIS019_0101140</name>
</gene>
<dbReference type="InterPro" id="IPR000717">
    <property type="entry name" value="PCI_dom"/>
</dbReference>
<reference evidence="9" key="1">
    <citation type="journal article" date="2023" name="BMC Genomics">
        <title>Chromosome-level genome assemblies of Cutaneotrichosporon spp. (Trichosporonales, Basidiomycota) reveal imbalanced evolution between nucleotide sequences and chromosome synteny.</title>
        <authorList>
            <person name="Kobayashi Y."/>
            <person name="Kayamori A."/>
            <person name="Aoki K."/>
            <person name="Shiwa Y."/>
            <person name="Matsutani M."/>
            <person name="Fujita N."/>
            <person name="Sugita T."/>
            <person name="Iwasaki W."/>
            <person name="Tanaka N."/>
            <person name="Takashima M."/>
        </authorList>
    </citation>
    <scope>NUCLEOTIDE SEQUENCE</scope>
    <source>
        <strain evidence="9">HIS019</strain>
    </source>
</reference>
<dbReference type="Pfam" id="PF22788">
    <property type="entry name" value="COP9_hel_rpt"/>
    <property type="match status" value="1"/>
</dbReference>